<keyword evidence="1" id="KW-0175">Coiled coil</keyword>
<dbReference type="EMBL" id="JAFBDR010000007">
    <property type="protein sequence ID" value="MBM7571223.1"/>
    <property type="molecule type" value="Genomic_DNA"/>
</dbReference>
<reference evidence="2 3" key="1">
    <citation type="submission" date="2021-01" db="EMBL/GenBank/DDBJ databases">
        <title>Genomic Encyclopedia of Type Strains, Phase IV (KMG-IV): sequencing the most valuable type-strain genomes for metagenomic binning, comparative biology and taxonomic classification.</title>
        <authorList>
            <person name="Goeker M."/>
        </authorList>
    </citation>
    <scope>NUCLEOTIDE SEQUENCE [LARGE SCALE GENOMIC DNA]</scope>
    <source>
        <strain evidence="2 3">DSM 23711</strain>
    </source>
</reference>
<feature type="coiled-coil region" evidence="1">
    <location>
        <begin position="97"/>
        <end position="187"/>
    </location>
</feature>
<evidence type="ECO:0000313" key="2">
    <source>
        <dbReference type="EMBL" id="MBM7571223.1"/>
    </source>
</evidence>
<comment type="caution">
    <text evidence="2">The sequence shown here is derived from an EMBL/GenBank/DDBJ whole genome shotgun (WGS) entry which is preliminary data.</text>
</comment>
<accession>A0ABS2MZK6</accession>
<gene>
    <name evidence="2" type="ORF">JOC48_001706</name>
</gene>
<name>A0ABS2MZK6_9BACI</name>
<sequence>MGLFINKDDHPEVYKNKGNIKEPNQSQFKVDYFAEMINHQKEVNQSLLNSFHHLNSLYQQQENKQITQWNQIGEQLHELKEFQSENESFNQKALDWLSLLQQDQKNLSEKLSDEENTSHDIIGEINTLRESIEEYQLENEKVASQLQELSEQNQQVTEHISNHEQQQKQMDQRLENQEALMEKTLRQMNHFRSIIFERTNDLAEKIEENYNKTSTYVYELLTGSNLLMLKNKKDESQKSSK</sequence>
<evidence type="ECO:0000313" key="3">
    <source>
        <dbReference type="Proteomes" id="UP001296943"/>
    </source>
</evidence>
<keyword evidence="3" id="KW-1185">Reference proteome</keyword>
<dbReference type="Proteomes" id="UP001296943">
    <property type="component" value="Unassembled WGS sequence"/>
</dbReference>
<organism evidence="2 3">
    <name type="scientific">Aquibacillus albus</name>
    <dbReference type="NCBI Taxonomy" id="1168171"/>
    <lineage>
        <taxon>Bacteria</taxon>
        <taxon>Bacillati</taxon>
        <taxon>Bacillota</taxon>
        <taxon>Bacilli</taxon>
        <taxon>Bacillales</taxon>
        <taxon>Bacillaceae</taxon>
        <taxon>Aquibacillus</taxon>
    </lineage>
</organism>
<protein>
    <submittedName>
        <fullName evidence="2">Chromosome segregation ATPase</fullName>
    </submittedName>
</protein>
<dbReference type="RefSeq" id="WP_204498687.1">
    <property type="nucleotide sequence ID" value="NZ_JAFBDR010000007.1"/>
</dbReference>
<proteinExistence type="predicted"/>
<evidence type="ECO:0000256" key="1">
    <source>
        <dbReference type="SAM" id="Coils"/>
    </source>
</evidence>